<dbReference type="AlphaFoldDB" id="A0A6A6WQF0"/>
<gene>
    <name evidence="4" type="ORF">K505DRAFT_354683</name>
</gene>
<dbReference type="PANTHER" id="PTHR33339">
    <property type="entry name" value="LYSM DOMAIN-CONTAINING PROTEIN"/>
    <property type="match status" value="1"/>
</dbReference>
<reference evidence="4" key="1">
    <citation type="journal article" date="2020" name="Stud. Mycol.">
        <title>101 Dothideomycetes genomes: a test case for predicting lifestyles and emergence of pathogens.</title>
        <authorList>
            <person name="Haridas S."/>
            <person name="Albert R."/>
            <person name="Binder M."/>
            <person name="Bloem J."/>
            <person name="Labutti K."/>
            <person name="Salamov A."/>
            <person name="Andreopoulos B."/>
            <person name="Baker S."/>
            <person name="Barry K."/>
            <person name="Bills G."/>
            <person name="Bluhm B."/>
            <person name="Cannon C."/>
            <person name="Castanera R."/>
            <person name="Culley D."/>
            <person name="Daum C."/>
            <person name="Ezra D."/>
            <person name="Gonzalez J."/>
            <person name="Henrissat B."/>
            <person name="Kuo A."/>
            <person name="Liang C."/>
            <person name="Lipzen A."/>
            <person name="Lutzoni F."/>
            <person name="Magnuson J."/>
            <person name="Mondo S."/>
            <person name="Nolan M."/>
            <person name="Ohm R."/>
            <person name="Pangilinan J."/>
            <person name="Park H.-J."/>
            <person name="Ramirez L."/>
            <person name="Alfaro M."/>
            <person name="Sun H."/>
            <person name="Tritt A."/>
            <person name="Yoshinaga Y."/>
            <person name="Zwiers L.-H."/>
            <person name="Turgeon B."/>
            <person name="Goodwin S."/>
            <person name="Spatafora J."/>
            <person name="Crous P."/>
            <person name="Grigoriev I."/>
        </authorList>
    </citation>
    <scope>NUCLEOTIDE SEQUENCE</scope>
    <source>
        <strain evidence="4">CBS 109.77</strain>
    </source>
</reference>
<feature type="signal peptide" evidence="2">
    <location>
        <begin position="1"/>
        <end position="17"/>
    </location>
</feature>
<dbReference type="EMBL" id="MU002558">
    <property type="protein sequence ID" value="KAF2786077.1"/>
    <property type="molecule type" value="Genomic_DNA"/>
</dbReference>
<dbReference type="OrthoDB" id="2501761at2759"/>
<keyword evidence="5" id="KW-1185">Reference proteome</keyword>
<keyword evidence="2" id="KW-0732">Signal</keyword>
<evidence type="ECO:0000256" key="1">
    <source>
        <dbReference type="SAM" id="MobiDB-lite"/>
    </source>
</evidence>
<accession>A0A6A6WQF0</accession>
<evidence type="ECO:0000313" key="5">
    <source>
        <dbReference type="Proteomes" id="UP000799757"/>
    </source>
</evidence>
<proteinExistence type="predicted"/>
<feature type="domain" description="DUF7872" evidence="3">
    <location>
        <begin position="191"/>
        <end position="387"/>
    </location>
</feature>
<dbReference type="Proteomes" id="UP000799757">
    <property type="component" value="Unassembled WGS sequence"/>
</dbReference>
<organism evidence="4 5">
    <name type="scientific">Melanomma pulvis-pyrius CBS 109.77</name>
    <dbReference type="NCBI Taxonomy" id="1314802"/>
    <lineage>
        <taxon>Eukaryota</taxon>
        <taxon>Fungi</taxon>
        <taxon>Dikarya</taxon>
        <taxon>Ascomycota</taxon>
        <taxon>Pezizomycotina</taxon>
        <taxon>Dothideomycetes</taxon>
        <taxon>Pleosporomycetidae</taxon>
        <taxon>Pleosporales</taxon>
        <taxon>Melanommataceae</taxon>
        <taxon>Melanomma</taxon>
    </lineage>
</organism>
<evidence type="ECO:0000256" key="2">
    <source>
        <dbReference type="SAM" id="SignalP"/>
    </source>
</evidence>
<feature type="chain" id="PRO_5025535175" description="DUF7872 domain-containing protein" evidence="2">
    <location>
        <begin position="18"/>
        <end position="399"/>
    </location>
</feature>
<evidence type="ECO:0000313" key="4">
    <source>
        <dbReference type="EMBL" id="KAF2786077.1"/>
    </source>
</evidence>
<name>A0A6A6WQF0_9PLEO</name>
<feature type="region of interest" description="Disordered" evidence="1">
    <location>
        <begin position="17"/>
        <end position="37"/>
    </location>
</feature>
<protein>
    <recommendedName>
        <fullName evidence="3">DUF7872 domain-containing protein</fullName>
    </recommendedName>
</protein>
<sequence length="399" mass="42278">MRSQTLLGLVAATATMASPMPRPQGTGSGADSCPSEPLASKTWTDLKIDDFLAEAAKNYTRTKTNNIQSLADSFGAPNFFCGLDNFCNAGQPCLPIELPAWYAAVAIQNWNNYMNSMNTAIGFASSILSLKLPEIVQDVYPNPKDNITPLKTVASIFGSVLSVVPFTGAVSTVSSTIQSGLGFVNGRLKPPAATDRFLAWSDVASSMADVVKDYQAVVSNAMTAIINAEVDDANNGINGIISGGGFLGVSQNFTQADLQSAVIDSITMNALGLALQAQKMFVTRFSNSKTCNDENENTLCVKNDGSDTSTQWSLLRRSGDANAGSQIDTAKTLMGKYGMTKLEFLKGPTDCFDNNSKKQLTNPFDGGLPLDAKAACVFNLLVCDIDSSRGTDNEGIIGD</sequence>
<dbReference type="InterPro" id="IPR057194">
    <property type="entry name" value="DUF7872"/>
</dbReference>
<evidence type="ECO:0000259" key="3">
    <source>
        <dbReference type="Pfam" id="PF25278"/>
    </source>
</evidence>
<dbReference type="PANTHER" id="PTHR33339:SF1">
    <property type="entry name" value="LYSM DOMAIN-CONTAINING PROTEIN"/>
    <property type="match status" value="1"/>
</dbReference>
<dbReference type="Pfam" id="PF25278">
    <property type="entry name" value="DUF7872"/>
    <property type="match status" value="1"/>
</dbReference>